<sequence>MDANGILKVCAKDEVSGQKNKITITYDKGRLSKEAIKKTGLEIDIYEKEPKTNAEAKNALMDYAYYIRNKIKDETVASKIHANGKKLSDAVEEALKWLDSNLLAKAEEYEEKMKELEHILVNFDEILI</sequence>
<dbReference type="OrthoDB" id="3789372at2759"/>
<dbReference type="AlphaFoldDB" id="A0A2U1PXJ5"/>
<comment type="caution">
    <text evidence="4">The sequence shown here is derived from an EMBL/GenBank/DDBJ whole genome shotgun (WGS) entry which is preliminary data.</text>
</comment>
<dbReference type="STRING" id="35608.A0A2U1PXJ5"/>
<evidence type="ECO:0000256" key="3">
    <source>
        <dbReference type="SAM" id="Coils"/>
    </source>
</evidence>
<dbReference type="InterPro" id="IPR013126">
    <property type="entry name" value="Hsp_70_fam"/>
</dbReference>
<evidence type="ECO:0008006" key="6">
    <source>
        <dbReference type="Google" id="ProtNLM"/>
    </source>
</evidence>
<evidence type="ECO:0000256" key="1">
    <source>
        <dbReference type="ARBA" id="ARBA00022741"/>
    </source>
</evidence>
<dbReference type="GO" id="GO:0005524">
    <property type="term" value="F:ATP binding"/>
    <property type="evidence" value="ECO:0007669"/>
    <property type="project" value="UniProtKB-KW"/>
</dbReference>
<organism evidence="4 5">
    <name type="scientific">Artemisia annua</name>
    <name type="common">Sweet wormwood</name>
    <dbReference type="NCBI Taxonomy" id="35608"/>
    <lineage>
        <taxon>Eukaryota</taxon>
        <taxon>Viridiplantae</taxon>
        <taxon>Streptophyta</taxon>
        <taxon>Embryophyta</taxon>
        <taxon>Tracheophyta</taxon>
        <taxon>Spermatophyta</taxon>
        <taxon>Magnoliopsida</taxon>
        <taxon>eudicotyledons</taxon>
        <taxon>Gunneridae</taxon>
        <taxon>Pentapetalae</taxon>
        <taxon>asterids</taxon>
        <taxon>campanulids</taxon>
        <taxon>Asterales</taxon>
        <taxon>Asteraceae</taxon>
        <taxon>Asteroideae</taxon>
        <taxon>Anthemideae</taxon>
        <taxon>Artemisiinae</taxon>
        <taxon>Artemisia</taxon>
    </lineage>
</organism>
<dbReference type="SUPFAM" id="SSF100934">
    <property type="entry name" value="Heat shock protein 70kD (HSP70), C-terminal subdomain"/>
    <property type="match status" value="1"/>
</dbReference>
<dbReference type="Pfam" id="PF00012">
    <property type="entry name" value="HSP70"/>
    <property type="match status" value="1"/>
</dbReference>
<keyword evidence="1" id="KW-0547">Nucleotide-binding</keyword>
<dbReference type="InterPro" id="IPR029047">
    <property type="entry name" value="HSP70_peptide-bd_sf"/>
</dbReference>
<protein>
    <recommendedName>
        <fullName evidence="6">Heat shock protein 70 family</fullName>
    </recommendedName>
</protein>
<proteinExistence type="predicted"/>
<dbReference type="InterPro" id="IPR029048">
    <property type="entry name" value="HSP70_C_sf"/>
</dbReference>
<evidence type="ECO:0000313" key="5">
    <source>
        <dbReference type="Proteomes" id="UP000245207"/>
    </source>
</evidence>
<evidence type="ECO:0000313" key="4">
    <source>
        <dbReference type="EMBL" id="PWA90455.1"/>
    </source>
</evidence>
<feature type="coiled-coil region" evidence="3">
    <location>
        <begin position="99"/>
        <end position="126"/>
    </location>
</feature>
<evidence type="ECO:0000256" key="2">
    <source>
        <dbReference type="ARBA" id="ARBA00022840"/>
    </source>
</evidence>
<name>A0A2U1PXJ5_ARTAN</name>
<dbReference type="SUPFAM" id="SSF100920">
    <property type="entry name" value="Heat shock protein 70kD (HSP70), peptide-binding domain"/>
    <property type="match status" value="1"/>
</dbReference>
<dbReference type="GO" id="GO:0140662">
    <property type="term" value="F:ATP-dependent protein folding chaperone"/>
    <property type="evidence" value="ECO:0007669"/>
    <property type="project" value="InterPro"/>
</dbReference>
<accession>A0A2U1PXJ5</accession>
<dbReference type="EMBL" id="PKPP01000631">
    <property type="protein sequence ID" value="PWA90455.1"/>
    <property type="molecule type" value="Genomic_DNA"/>
</dbReference>
<gene>
    <name evidence="4" type="ORF">CTI12_AA035060</name>
</gene>
<keyword evidence="5" id="KW-1185">Reference proteome</keyword>
<keyword evidence="3" id="KW-0175">Coiled coil</keyword>
<dbReference type="Proteomes" id="UP000245207">
    <property type="component" value="Unassembled WGS sequence"/>
</dbReference>
<reference evidence="4 5" key="1">
    <citation type="journal article" date="2018" name="Mol. Plant">
        <title>The genome of Artemisia annua provides insight into the evolution of Asteraceae family and artemisinin biosynthesis.</title>
        <authorList>
            <person name="Shen Q."/>
            <person name="Zhang L."/>
            <person name="Liao Z."/>
            <person name="Wang S."/>
            <person name="Yan T."/>
            <person name="Shi P."/>
            <person name="Liu M."/>
            <person name="Fu X."/>
            <person name="Pan Q."/>
            <person name="Wang Y."/>
            <person name="Lv Z."/>
            <person name="Lu X."/>
            <person name="Zhang F."/>
            <person name="Jiang W."/>
            <person name="Ma Y."/>
            <person name="Chen M."/>
            <person name="Hao X."/>
            <person name="Li L."/>
            <person name="Tang Y."/>
            <person name="Lv G."/>
            <person name="Zhou Y."/>
            <person name="Sun X."/>
            <person name="Brodelius P.E."/>
            <person name="Rose J.K.C."/>
            <person name="Tang K."/>
        </authorList>
    </citation>
    <scope>NUCLEOTIDE SEQUENCE [LARGE SCALE GENOMIC DNA]</scope>
    <source>
        <strain evidence="5">cv. Huhao1</strain>
        <tissue evidence="4">Leaf</tissue>
    </source>
</reference>
<keyword evidence="2" id="KW-0067">ATP-binding</keyword>
<dbReference type="Gene3D" id="2.60.34.10">
    <property type="entry name" value="Substrate Binding Domain Of DNAk, Chain A, domain 1"/>
    <property type="match status" value="1"/>
</dbReference>
<dbReference type="Gene3D" id="1.20.1270.10">
    <property type="match status" value="1"/>
</dbReference>